<reference evidence="1 2" key="1">
    <citation type="submission" date="2020-08" db="EMBL/GenBank/DDBJ databases">
        <title>Sequencing the genomes of 1000 actinobacteria strains.</title>
        <authorList>
            <person name="Klenk H.-P."/>
        </authorList>
    </citation>
    <scope>NUCLEOTIDE SEQUENCE [LARGE SCALE GENOMIC DNA]</scope>
    <source>
        <strain evidence="1 2">DSM 102122</strain>
    </source>
</reference>
<dbReference type="AlphaFoldDB" id="A0A7W9GTU5"/>
<organism evidence="1 2">
    <name type="scientific">Jiangella mangrovi</name>
    <dbReference type="NCBI Taxonomy" id="1524084"/>
    <lineage>
        <taxon>Bacteria</taxon>
        <taxon>Bacillati</taxon>
        <taxon>Actinomycetota</taxon>
        <taxon>Actinomycetes</taxon>
        <taxon>Jiangellales</taxon>
        <taxon>Jiangellaceae</taxon>
        <taxon>Jiangella</taxon>
    </lineage>
</organism>
<dbReference type="EMBL" id="JACHMM010000001">
    <property type="protein sequence ID" value="MBB5789933.1"/>
    <property type="molecule type" value="Genomic_DNA"/>
</dbReference>
<keyword evidence="2" id="KW-1185">Reference proteome</keyword>
<evidence type="ECO:0000313" key="2">
    <source>
        <dbReference type="Proteomes" id="UP000542813"/>
    </source>
</evidence>
<evidence type="ECO:0000313" key="1">
    <source>
        <dbReference type="EMBL" id="MBB5789933.1"/>
    </source>
</evidence>
<evidence type="ECO:0008006" key="3">
    <source>
        <dbReference type="Google" id="ProtNLM"/>
    </source>
</evidence>
<sequence length="76" mass="8453">MTDPAIAQSARKHGVSDDDMLHAYRCAIRDRDQDDGLVMLIGPGRSGQLLEIGVVRSEFGSSIVHAMNARPKYLRW</sequence>
<dbReference type="RefSeq" id="WP_184825628.1">
    <property type="nucleotide sequence ID" value="NZ_JACHMM010000001.1"/>
</dbReference>
<protein>
    <recommendedName>
        <fullName evidence="3">Toxin</fullName>
    </recommendedName>
</protein>
<gene>
    <name evidence="1" type="ORF">HD601_004508</name>
</gene>
<name>A0A7W9GTU5_9ACTN</name>
<comment type="caution">
    <text evidence="1">The sequence shown here is derived from an EMBL/GenBank/DDBJ whole genome shotgun (WGS) entry which is preliminary data.</text>
</comment>
<dbReference type="Proteomes" id="UP000542813">
    <property type="component" value="Unassembled WGS sequence"/>
</dbReference>
<proteinExistence type="predicted"/>
<accession>A0A7W9GTU5</accession>